<dbReference type="EMBL" id="JANJYJ010000007">
    <property type="protein sequence ID" value="KAK3198396.1"/>
    <property type="molecule type" value="Genomic_DNA"/>
</dbReference>
<organism evidence="1 2">
    <name type="scientific">Dipteronia sinensis</name>
    <dbReference type="NCBI Taxonomy" id="43782"/>
    <lineage>
        <taxon>Eukaryota</taxon>
        <taxon>Viridiplantae</taxon>
        <taxon>Streptophyta</taxon>
        <taxon>Embryophyta</taxon>
        <taxon>Tracheophyta</taxon>
        <taxon>Spermatophyta</taxon>
        <taxon>Magnoliopsida</taxon>
        <taxon>eudicotyledons</taxon>
        <taxon>Gunneridae</taxon>
        <taxon>Pentapetalae</taxon>
        <taxon>rosids</taxon>
        <taxon>malvids</taxon>
        <taxon>Sapindales</taxon>
        <taxon>Sapindaceae</taxon>
        <taxon>Hippocastanoideae</taxon>
        <taxon>Acereae</taxon>
        <taxon>Dipteronia</taxon>
    </lineage>
</organism>
<gene>
    <name evidence="1" type="ORF">Dsin_021811</name>
</gene>
<reference evidence="1" key="1">
    <citation type="journal article" date="2023" name="Plant J.">
        <title>Genome sequences and population genomics provide insights into the demographic history, inbreeding, and mutation load of two 'living fossil' tree species of Dipteronia.</title>
        <authorList>
            <person name="Feng Y."/>
            <person name="Comes H.P."/>
            <person name="Chen J."/>
            <person name="Zhu S."/>
            <person name="Lu R."/>
            <person name="Zhang X."/>
            <person name="Li P."/>
            <person name="Qiu J."/>
            <person name="Olsen K.M."/>
            <person name="Qiu Y."/>
        </authorList>
    </citation>
    <scope>NUCLEOTIDE SEQUENCE</scope>
    <source>
        <strain evidence="1">NBL</strain>
    </source>
</reference>
<evidence type="ECO:0000313" key="2">
    <source>
        <dbReference type="Proteomes" id="UP001281410"/>
    </source>
</evidence>
<keyword evidence="2" id="KW-1185">Reference proteome</keyword>
<sequence length="121" mass="14149">MMEDVHIEAHNLDMVEREAAEVLKLLLGSLQKYLVNAEICFWFSKERLDSWLLPIKLPNSNEDYENYIIKHKKLLNDDYKNAIKYLRFALLSKPPVPAALLPLIQMNTMKRFVGSLHIEHA</sequence>
<dbReference type="AlphaFoldDB" id="A0AAE0A1T9"/>
<proteinExistence type="predicted"/>
<dbReference type="PANTHER" id="PTHR36720:SF1">
    <property type="entry name" value="TAF RNA POLYMERASE I SUBUNIT A"/>
    <property type="match status" value="1"/>
</dbReference>
<evidence type="ECO:0000313" key="1">
    <source>
        <dbReference type="EMBL" id="KAK3198396.1"/>
    </source>
</evidence>
<dbReference type="Proteomes" id="UP001281410">
    <property type="component" value="Unassembled WGS sequence"/>
</dbReference>
<accession>A0AAE0A1T9</accession>
<name>A0AAE0A1T9_9ROSI</name>
<dbReference type="PANTHER" id="PTHR36720">
    <property type="entry name" value="TAF RNA POLYMERASE I SUBUNIT A"/>
    <property type="match status" value="1"/>
</dbReference>
<protein>
    <submittedName>
        <fullName evidence="1">Uncharacterized protein</fullName>
    </submittedName>
</protein>
<comment type="caution">
    <text evidence="1">The sequence shown here is derived from an EMBL/GenBank/DDBJ whole genome shotgun (WGS) entry which is preliminary data.</text>
</comment>